<dbReference type="InterPro" id="IPR016197">
    <property type="entry name" value="Chromo-like_dom_sf"/>
</dbReference>
<dbReference type="PANTHER" id="PTHR46148">
    <property type="entry name" value="CHROMO DOMAIN-CONTAINING PROTEIN"/>
    <property type="match status" value="1"/>
</dbReference>
<dbReference type="SUPFAM" id="SSF54160">
    <property type="entry name" value="Chromo domain-like"/>
    <property type="match status" value="1"/>
</dbReference>
<dbReference type="AlphaFoldDB" id="A0A9W7M452"/>
<proteinExistence type="predicted"/>
<evidence type="ECO:0000313" key="3">
    <source>
        <dbReference type="Proteomes" id="UP001165190"/>
    </source>
</evidence>
<dbReference type="Proteomes" id="UP001165190">
    <property type="component" value="Unassembled WGS sequence"/>
</dbReference>
<evidence type="ECO:0000313" key="2">
    <source>
        <dbReference type="EMBL" id="GMI86886.1"/>
    </source>
</evidence>
<comment type="caution">
    <text evidence="2">The sequence shown here is derived from an EMBL/GenBank/DDBJ whole genome shotgun (WGS) entry which is preliminary data.</text>
</comment>
<keyword evidence="3" id="KW-1185">Reference proteome</keyword>
<accession>A0A9W7M452</accession>
<name>A0A9W7M452_HIBTR</name>
<dbReference type="PANTHER" id="PTHR46148:SF52">
    <property type="entry name" value="OS04G0603800 PROTEIN"/>
    <property type="match status" value="1"/>
</dbReference>
<sequence>MLKFHLKRAQDWMKQQANKRRSEGEFQVGEWVFLKLQPYRQQTVQQRRCQKLSAKWFGPFKILDQVGKVAYRLELPVNSKVHPVFHISQLKKRIGDAPCQQELPVIGPDGGISKDPSKILARRIGKRGNRAVTEVLVEWSNSFPEDATWEVLHQLQIQFPDFNP</sequence>
<organism evidence="2 3">
    <name type="scientific">Hibiscus trionum</name>
    <name type="common">Flower of an hour</name>
    <dbReference type="NCBI Taxonomy" id="183268"/>
    <lineage>
        <taxon>Eukaryota</taxon>
        <taxon>Viridiplantae</taxon>
        <taxon>Streptophyta</taxon>
        <taxon>Embryophyta</taxon>
        <taxon>Tracheophyta</taxon>
        <taxon>Spermatophyta</taxon>
        <taxon>Magnoliopsida</taxon>
        <taxon>eudicotyledons</taxon>
        <taxon>Gunneridae</taxon>
        <taxon>Pentapetalae</taxon>
        <taxon>rosids</taxon>
        <taxon>malvids</taxon>
        <taxon>Malvales</taxon>
        <taxon>Malvaceae</taxon>
        <taxon>Malvoideae</taxon>
        <taxon>Hibiscus</taxon>
    </lineage>
</organism>
<dbReference type="Pfam" id="PF24626">
    <property type="entry name" value="SH3_Tf2-1"/>
    <property type="match status" value="1"/>
</dbReference>
<evidence type="ECO:0000259" key="1">
    <source>
        <dbReference type="Pfam" id="PF24626"/>
    </source>
</evidence>
<protein>
    <recommendedName>
        <fullName evidence="1">Tf2-1-like SH3-like domain-containing protein</fullName>
    </recommendedName>
</protein>
<dbReference type="EMBL" id="BSYR01000021">
    <property type="protein sequence ID" value="GMI86886.1"/>
    <property type="molecule type" value="Genomic_DNA"/>
</dbReference>
<reference evidence="2" key="1">
    <citation type="submission" date="2023-05" db="EMBL/GenBank/DDBJ databases">
        <title>Genome and transcriptome analyses reveal genes involved in the formation of fine ridges on petal epidermal cells in Hibiscus trionum.</title>
        <authorList>
            <person name="Koshimizu S."/>
            <person name="Masuda S."/>
            <person name="Ishii T."/>
            <person name="Shirasu K."/>
            <person name="Hoshino A."/>
            <person name="Arita M."/>
        </authorList>
    </citation>
    <scope>NUCLEOTIDE SEQUENCE</scope>
    <source>
        <strain evidence="2">Hamamatsu line</strain>
    </source>
</reference>
<dbReference type="OrthoDB" id="5554229at2759"/>
<dbReference type="InterPro" id="IPR056924">
    <property type="entry name" value="SH3_Tf2-1"/>
</dbReference>
<gene>
    <name evidence="2" type="ORF">HRI_002357900</name>
</gene>
<feature type="domain" description="Tf2-1-like SH3-like" evidence="1">
    <location>
        <begin position="29"/>
        <end position="92"/>
    </location>
</feature>